<dbReference type="AlphaFoldDB" id="A0AAD1IIY6"/>
<feature type="compositionally biased region" description="Polar residues" evidence="1">
    <location>
        <begin position="240"/>
        <end position="251"/>
    </location>
</feature>
<dbReference type="Proteomes" id="UP000466607">
    <property type="component" value="Chromosome"/>
</dbReference>
<proteinExistence type="predicted"/>
<dbReference type="RefSeq" id="WP_234880078.1">
    <property type="nucleotide sequence ID" value="NZ_AP022586.1"/>
</dbReference>
<feature type="region of interest" description="Disordered" evidence="1">
    <location>
        <begin position="240"/>
        <end position="265"/>
    </location>
</feature>
<gene>
    <name evidence="2" type="ORF">MLIT_17060</name>
</gene>
<sequence>MSVVVITLWRMQTEITVRGSSKSSHPPQRGTVRASISYEGPEMEPVYSRVARDLETVRTSMADLQAGDDAPIMTWSAERLRTWSNRPWNQDGEQLPLVHHASVGLNVEFRDFAALSGWVREHVAGTEGFRVDGIRWTLTPERRDEVIRQVRSAAVHDAVARAQLYADAVGLGMVSPVAIADTGMLDSGSQSGGNYSDALAAAPDGAVRAGYEPFVELVPEDIEVFASVDARFVAERSEALVSNSREGSARSQVGEVGEFGDEDAG</sequence>
<dbReference type="InterPro" id="IPR007497">
    <property type="entry name" value="SIMPL/DUF541"/>
</dbReference>
<name>A0AAD1IIY6_9MYCO</name>
<reference evidence="2 3" key="1">
    <citation type="journal article" date="2019" name="Emerg. Microbes Infect.">
        <title>Comprehensive subspecies identification of 175 nontuberculous mycobacteria species based on 7547 genomic profiles.</title>
        <authorList>
            <person name="Matsumoto Y."/>
            <person name="Kinjo T."/>
            <person name="Motooka D."/>
            <person name="Nabeya D."/>
            <person name="Jung N."/>
            <person name="Uechi K."/>
            <person name="Horii T."/>
            <person name="Iida T."/>
            <person name="Fujita J."/>
            <person name="Nakamura S."/>
        </authorList>
    </citation>
    <scope>NUCLEOTIDE SEQUENCE [LARGE SCALE GENOMIC DNA]</scope>
    <source>
        <strain evidence="2 3">JCM 17423</strain>
    </source>
</reference>
<organism evidence="2 3">
    <name type="scientific">Mycolicibacterium litorale</name>
    <dbReference type="NCBI Taxonomy" id="758802"/>
    <lineage>
        <taxon>Bacteria</taxon>
        <taxon>Bacillati</taxon>
        <taxon>Actinomycetota</taxon>
        <taxon>Actinomycetes</taxon>
        <taxon>Mycobacteriales</taxon>
        <taxon>Mycobacteriaceae</taxon>
        <taxon>Mycolicibacterium</taxon>
    </lineage>
</organism>
<dbReference type="Gene3D" id="3.30.70.2970">
    <property type="entry name" value="Protein of unknown function (DUF541), domain 2"/>
    <property type="match status" value="1"/>
</dbReference>
<dbReference type="Gene3D" id="3.30.110.170">
    <property type="entry name" value="Protein of unknown function (DUF541), domain 1"/>
    <property type="match status" value="1"/>
</dbReference>
<evidence type="ECO:0000313" key="3">
    <source>
        <dbReference type="Proteomes" id="UP000466607"/>
    </source>
</evidence>
<protein>
    <submittedName>
        <fullName evidence="2">SIMPL domain-containing protein</fullName>
    </submittedName>
</protein>
<accession>A0AAD1IIY6</accession>
<evidence type="ECO:0000256" key="1">
    <source>
        <dbReference type="SAM" id="MobiDB-lite"/>
    </source>
</evidence>
<dbReference type="Pfam" id="PF04402">
    <property type="entry name" value="SIMPL"/>
    <property type="match status" value="1"/>
</dbReference>
<dbReference type="EMBL" id="AP022586">
    <property type="protein sequence ID" value="BBY16114.1"/>
    <property type="molecule type" value="Genomic_DNA"/>
</dbReference>
<evidence type="ECO:0000313" key="2">
    <source>
        <dbReference type="EMBL" id="BBY16114.1"/>
    </source>
</evidence>
<keyword evidence="3" id="KW-1185">Reference proteome</keyword>